<feature type="domain" description="Cell envelope-related transcriptional attenuator" evidence="4">
    <location>
        <begin position="96"/>
        <end position="250"/>
    </location>
</feature>
<feature type="compositionally biased region" description="Acidic residues" evidence="2">
    <location>
        <begin position="362"/>
        <end position="372"/>
    </location>
</feature>
<gene>
    <name evidence="5" type="ORF">AVDCRST_MAG47-1837</name>
</gene>
<reference evidence="5" key="1">
    <citation type="submission" date="2020-02" db="EMBL/GenBank/DDBJ databases">
        <authorList>
            <person name="Meier V. D."/>
        </authorList>
    </citation>
    <scope>NUCLEOTIDE SEQUENCE</scope>
    <source>
        <strain evidence="5">AVDCRST_MAG47</strain>
    </source>
</reference>
<dbReference type="NCBIfam" id="TIGR00350">
    <property type="entry name" value="lytR_cpsA_psr"/>
    <property type="match status" value="1"/>
</dbReference>
<sequence length="372" mass="40072">MSYYAKHRRASSKRPVLRAVAASTALVLLVLAGTVFLTYRHLEGNITVSNGFDQIVAPRPDEVEVEGPKKPLNILLLGSDTREGQTEVLGQTPGLSDTTILLHLSADRERAYGVSIPRDLIVSRPDCTGPDGKMVPGADVAQWNEAYALGGEACTIAQFEEMSKLRVNHFVVVDFNGFKDMVDALGGVPVCVPEEVNDPVGKIYLPAGSYEVTGNQALNYVRVRNEISDNGDIGRMKRQQTFLAAMVNKAVSAGTLFNPPRLVKFLNAGTKSLTTDPGLAKLTDLFELAQEVRGIGLGKVQFLTVPIMAYEPDPNRLALAPGADALWEQLRMDEPLGKELSSDATKASQGKPGSGQPKPEEAQEAEENGLCA</sequence>
<proteinExistence type="inferred from homology"/>
<feature type="transmembrane region" description="Helical" evidence="3">
    <location>
        <begin position="16"/>
        <end position="39"/>
    </location>
</feature>
<dbReference type="Gene3D" id="3.40.630.190">
    <property type="entry name" value="LCP protein"/>
    <property type="match status" value="1"/>
</dbReference>
<evidence type="ECO:0000259" key="4">
    <source>
        <dbReference type="Pfam" id="PF03816"/>
    </source>
</evidence>
<evidence type="ECO:0000256" key="2">
    <source>
        <dbReference type="SAM" id="MobiDB-lite"/>
    </source>
</evidence>
<accession>A0A6J4N432</accession>
<dbReference type="Pfam" id="PF03816">
    <property type="entry name" value="LytR_cpsA_psr"/>
    <property type="match status" value="1"/>
</dbReference>
<keyword evidence="3" id="KW-0472">Membrane</keyword>
<dbReference type="InterPro" id="IPR050922">
    <property type="entry name" value="LytR/CpsA/Psr_CW_biosynth"/>
</dbReference>
<dbReference type="AlphaFoldDB" id="A0A6J4N432"/>
<evidence type="ECO:0000313" key="5">
    <source>
        <dbReference type="EMBL" id="CAA9377098.1"/>
    </source>
</evidence>
<organism evidence="5">
    <name type="scientific">uncultured Nocardioidaceae bacterium</name>
    <dbReference type="NCBI Taxonomy" id="253824"/>
    <lineage>
        <taxon>Bacteria</taxon>
        <taxon>Bacillati</taxon>
        <taxon>Actinomycetota</taxon>
        <taxon>Actinomycetes</taxon>
        <taxon>Propionibacteriales</taxon>
        <taxon>Nocardioidaceae</taxon>
        <taxon>environmental samples</taxon>
    </lineage>
</organism>
<dbReference type="EMBL" id="CADCUK010000123">
    <property type="protein sequence ID" value="CAA9377098.1"/>
    <property type="molecule type" value="Genomic_DNA"/>
</dbReference>
<dbReference type="InterPro" id="IPR004474">
    <property type="entry name" value="LytR_CpsA_psr"/>
</dbReference>
<dbReference type="PANTHER" id="PTHR33392:SF6">
    <property type="entry name" value="POLYISOPRENYL-TEICHOIC ACID--PEPTIDOGLYCAN TEICHOIC ACID TRANSFERASE TAGU"/>
    <property type="match status" value="1"/>
</dbReference>
<keyword evidence="3" id="KW-1133">Transmembrane helix</keyword>
<name>A0A6J4N432_9ACTN</name>
<comment type="similarity">
    <text evidence="1">Belongs to the LytR/CpsA/Psr (LCP) family.</text>
</comment>
<evidence type="ECO:0000256" key="3">
    <source>
        <dbReference type="SAM" id="Phobius"/>
    </source>
</evidence>
<feature type="region of interest" description="Disordered" evidence="2">
    <location>
        <begin position="330"/>
        <end position="372"/>
    </location>
</feature>
<dbReference type="PANTHER" id="PTHR33392">
    <property type="entry name" value="POLYISOPRENYL-TEICHOIC ACID--PEPTIDOGLYCAN TEICHOIC ACID TRANSFERASE TAGU"/>
    <property type="match status" value="1"/>
</dbReference>
<feature type="compositionally biased region" description="Basic and acidic residues" evidence="2">
    <location>
        <begin position="330"/>
        <end position="341"/>
    </location>
</feature>
<evidence type="ECO:0000256" key="1">
    <source>
        <dbReference type="ARBA" id="ARBA00006068"/>
    </source>
</evidence>
<keyword evidence="3" id="KW-0812">Transmembrane</keyword>
<protein>
    <submittedName>
        <fullName evidence="5">Cell envelope-associated transcriptional attenuator LytR-CpsA-Psr, subfamily A1</fullName>
    </submittedName>
</protein>